<feature type="region of interest" description="Disordered" evidence="1">
    <location>
        <begin position="202"/>
        <end position="244"/>
    </location>
</feature>
<feature type="transmembrane region" description="Helical" evidence="2">
    <location>
        <begin position="171"/>
        <end position="191"/>
    </location>
</feature>
<organism evidence="3 4">
    <name type="scientific">Stichopus japonicus</name>
    <name type="common">Sea cucumber</name>
    <dbReference type="NCBI Taxonomy" id="307972"/>
    <lineage>
        <taxon>Eukaryota</taxon>
        <taxon>Metazoa</taxon>
        <taxon>Echinodermata</taxon>
        <taxon>Eleutherozoa</taxon>
        <taxon>Echinozoa</taxon>
        <taxon>Holothuroidea</taxon>
        <taxon>Aspidochirotacea</taxon>
        <taxon>Aspidochirotida</taxon>
        <taxon>Stichopodidae</taxon>
        <taxon>Apostichopus</taxon>
    </lineage>
</organism>
<evidence type="ECO:0000313" key="4">
    <source>
        <dbReference type="Proteomes" id="UP000230750"/>
    </source>
</evidence>
<protein>
    <submittedName>
        <fullName evidence="3">Uncharacterized protein</fullName>
    </submittedName>
</protein>
<feature type="compositionally biased region" description="Basic and acidic residues" evidence="1">
    <location>
        <begin position="229"/>
        <end position="244"/>
    </location>
</feature>
<proteinExistence type="predicted"/>
<keyword evidence="2" id="KW-0472">Membrane</keyword>
<keyword evidence="2" id="KW-0812">Transmembrane</keyword>
<dbReference type="EMBL" id="MRZV01000155">
    <property type="protein sequence ID" value="PIK57048.1"/>
    <property type="molecule type" value="Genomic_DNA"/>
</dbReference>
<evidence type="ECO:0000256" key="1">
    <source>
        <dbReference type="SAM" id="MobiDB-lite"/>
    </source>
</evidence>
<dbReference type="AlphaFoldDB" id="A0A2G8L9V8"/>
<evidence type="ECO:0000256" key="2">
    <source>
        <dbReference type="SAM" id="Phobius"/>
    </source>
</evidence>
<name>A0A2G8L9V8_STIJA</name>
<comment type="caution">
    <text evidence="3">The sequence shown here is derived from an EMBL/GenBank/DDBJ whole genome shotgun (WGS) entry which is preliminary data.</text>
</comment>
<gene>
    <name evidence="3" type="ORF">BSL78_06044</name>
</gene>
<keyword evidence="4" id="KW-1185">Reference proteome</keyword>
<sequence>MYRLRARYICSCQISPQIVTTERDVPLVSKVALRDSTKVNTYKENKKKQTKRGGRCKWDVNDASPKFQTITAEQATLYCMNGTVEGCDRTTFDSGDVKILNDPEEFNGDILIQTYVMGLSKEALKNVLEERRDVYAEGLVDNNNDETSYAITLMFVDDTRVAPPIDHSVDYIMIGVSILILLAACFLALVLKCKESMAEKQKLERYEGNRGSARTQKKTEEVNLTTIKAPDEDSKDASEEVLKH</sequence>
<dbReference type="Proteomes" id="UP000230750">
    <property type="component" value="Unassembled WGS sequence"/>
</dbReference>
<reference evidence="3 4" key="1">
    <citation type="journal article" date="2017" name="PLoS Biol.">
        <title>The sea cucumber genome provides insights into morphological evolution and visceral regeneration.</title>
        <authorList>
            <person name="Zhang X."/>
            <person name="Sun L."/>
            <person name="Yuan J."/>
            <person name="Sun Y."/>
            <person name="Gao Y."/>
            <person name="Zhang L."/>
            <person name="Li S."/>
            <person name="Dai H."/>
            <person name="Hamel J.F."/>
            <person name="Liu C."/>
            <person name="Yu Y."/>
            <person name="Liu S."/>
            <person name="Lin W."/>
            <person name="Guo K."/>
            <person name="Jin S."/>
            <person name="Xu P."/>
            <person name="Storey K.B."/>
            <person name="Huan P."/>
            <person name="Zhang T."/>
            <person name="Zhou Y."/>
            <person name="Zhang J."/>
            <person name="Lin C."/>
            <person name="Li X."/>
            <person name="Xing L."/>
            <person name="Huo D."/>
            <person name="Sun M."/>
            <person name="Wang L."/>
            <person name="Mercier A."/>
            <person name="Li F."/>
            <person name="Yang H."/>
            <person name="Xiang J."/>
        </authorList>
    </citation>
    <scope>NUCLEOTIDE SEQUENCE [LARGE SCALE GENOMIC DNA]</scope>
    <source>
        <strain evidence="3">Shaxun</strain>
        <tissue evidence="3">Muscle</tissue>
    </source>
</reference>
<evidence type="ECO:0000313" key="3">
    <source>
        <dbReference type="EMBL" id="PIK57048.1"/>
    </source>
</evidence>
<accession>A0A2G8L9V8</accession>
<keyword evidence="2" id="KW-1133">Transmembrane helix</keyword>